<evidence type="ECO:0000313" key="1">
    <source>
        <dbReference type="EMBL" id="MFC4713119.1"/>
    </source>
</evidence>
<dbReference type="PANTHER" id="PTHR48100:SF1">
    <property type="entry name" value="HISTIDINE PHOSPHATASE FAMILY PROTEIN-RELATED"/>
    <property type="match status" value="1"/>
</dbReference>
<gene>
    <name evidence="1" type="ORF">ACFO5U_09620</name>
</gene>
<sequence length="194" mass="21931">MGNAFVLHLIRHAPTAGNKRKAYIGWTDEPVLPFIAAPDNSKELVWGSDLLRCRQTAEVLYPNARYNPDPNFRELHFGDWEKMTYDELKTDAHYRSWIDDPRSVAPPNGESFQQLAERIDAATDRFSETGDFIIITHGGPIRYLLSKATGQAFFSQQALHGNCYTVIWSSKSAYKEGQRCISFSAEPLMAKGNT</sequence>
<organism evidence="1 2">
    <name type="scientific">Planococcus dechangensis</name>
    <dbReference type="NCBI Taxonomy" id="1176255"/>
    <lineage>
        <taxon>Bacteria</taxon>
        <taxon>Bacillati</taxon>
        <taxon>Bacillota</taxon>
        <taxon>Bacilli</taxon>
        <taxon>Bacillales</taxon>
        <taxon>Caryophanaceae</taxon>
        <taxon>Planococcus</taxon>
    </lineage>
</organism>
<dbReference type="Pfam" id="PF00300">
    <property type="entry name" value="His_Phos_1"/>
    <property type="match status" value="1"/>
</dbReference>
<reference evidence="2" key="1">
    <citation type="journal article" date="2019" name="Int. J. Syst. Evol. Microbiol.">
        <title>The Global Catalogue of Microorganisms (GCM) 10K type strain sequencing project: providing services to taxonomists for standard genome sequencing and annotation.</title>
        <authorList>
            <consortium name="The Broad Institute Genomics Platform"/>
            <consortium name="The Broad Institute Genome Sequencing Center for Infectious Disease"/>
            <person name="Wu L."/>
            <person name="Ma J."/>
        </authorList>
    </citation>
    <scope>NUCLEOTIDE SEQUENCE [LARGE SCALE GENOMIC DNA]</scope>
    <source>
        <strain evidence="2">CGMCC 1.12151</strain>
    </source>
</reference>
<comment type="caution">
    <text evidence="1">The sequence shown here is derived from an EMBL/GenBank/DDBJ whole genome shotgun (WGS) entry which is preliminary data.</text>
</comment>
<name>A0ABV9MCT6_9BACL</name>
<dbReference type="InterPro" id="IPR013078">
    <property type="entry name" value="His_Pase_superF_clade-1"/>
</dbReference>
<evidence type="ECO:0000313" key="2">
    <source>
        <dbReference type="Proteomes" id="UP001595932"/>
    </source>
</evidence>
<dbReference type="Proteomes" id="UP001595932">
    <property type="component" value="Unassembled WGS sequence"/>
</dbReference>
<dbReference type="SUPFAM" id="SSF53254">
    <property type="entry name" value="Phosphoglycerate mutase-like"/>
    <property type="match status" value="1"/>
</dbReference>
<accession>A0ABV9MCT6</accession>
<dbReference type="InterPro" id="IPR029033">
    <property type="entry name" value="His_PPase_superfam"/>
</dbReference>
<keyword evidence="2" id="KW-1185">Reference proteome</keyword>
<dbReference type="EMBL" id="JBHSGL010000005">
    <property type="protein sequence ID" value="MFC4713119.1"/>
    <property type="molecule type" value="Genomic_DNA"/>
</dbReference>
<protein>
    <submittedName>
        <fullName evidence="1">Histidine phosphatase family protein</fullName>
    </submittedName>
</protein>
<dbReference type="Gene3D" id="3.40.50.1240">
    <property type="entry name" value="Phosphoglycerate mutase-like"/>
    <property type="match status" value="1"/>
</dbReference>
<dbReference type="PANTHER" id="PTHR48100">
    <property type="entry name" value="BROAD-SPECIFICITY PHOSPHATASE YOR283W-RELATED"/>
    <property type="match status" value="1"/>
</dbReference>
<proteinExistence type="predicted"/>
<dbReference type="SMART" id="SM00855">
    <property type="entry name" value="PGAM"/>
    <property type="match status" value="1"/>
</dbReference>
<dbReference type="InterPro" id="IPR050275">
    <property type="entry name" value="PGM_Phosphatase"/>
</dbReference>
<dbReference type="RefSeq" id="WP_377278736.1">
    <property type="nucleotide sequence ID" value="NZ_JBHSGL010000005.1"/>
</dbReference>
<dbReference type="CDD" id="cd07067">
    <property type="entry name" value="HP_PGM_like"/>
    <property type="match status" value="1"/>
</dbReference>